<evidence type="ECO:0008006" key="4">
    <source>
        <dbReference type="Google" id="ProtNLM"/>
    </source>
</evidence>
<evidence type="ECO:0000313" key="3">
    <source>
        <dbReference type="Proteomes" id="UP000077266"/>
    </source>
</evidence>
<dbReference type="Gene3D" id="2.60.40.640">
    <property type="match status" value="1"/>
</dbReference>
<dbReference type="InterPro" id="IPR014752">
    <property type="entry name" value="Arrestin-like_C"/>
</dbReference>
<feature type="region of interest" description="Disordered" evidence="1">
    <location>
        <begin position="239"/>
        <end position="302"/>
    </location>
</feature>
<feature type="compositionally biased region" description="Low complexity" evidence="1">
    <location>
        <begin position="245"/>
        <end position="255"/>
    </location>
</feature>
<organism evidence="2 3">
    <name type="scientific">Exidia glandulosa HHB12029</name>
    <dbReference type="NCBI Taxonomy" id="1314781"/>
    <lineage>
        <taxon>Eukaryota</taxon>
        <taxon>Fungi</taxon>
        <taxon>Dikarya</taxon>
        <taxon>Basidiomycota</taxon>
        <taxon>Agaricomycotina</taxon>
        <taxon>Agaricomycetes</taxon>
        <taxon>Auriculariales</taxon>
        <taxon>Exidiaceae</taxon>
        <taxon>Exidia</taxon>
    </lineage>
</organism>
<reference evidence="2 3" key="1">
    <citation type="journal article" date="2016" name="Mol. Biol. Evol.">
        <title>Comparative Genomics of Early-Diverging Mushroom-Forming Fungi Provides Insights into the Origins of Lignocellulose Decay Capabilities.</title>
        <authorList>
            <person name="Nagy L.G."/>
            <person name="Riley R."/>
            <person name="Tritt A."/>
            <person name="Adam C."/>
            <person name="Daum C."/>
            <person name="Floudas D."/>
            <person name="Sun H."/>
            <person name="Yadav J.S."/>
            <person name="Pangilinan J."/>
            <person name="Larsson K.H."/>
            <person name="Matsuura K."/>
            <person name="Barry K."/>
            <person name="Labutti K."/>
            <person name="Kuo R."/>
            <person name="Ohm R.A."/>
            <person name="Bhattacharya S.S."/>
            <person name="Shirouzu T."/>
            <person name="Yoshinaga Y."/>
            <person name="Martin F.M."/>
            <person name="Grigoriev I.V."/>
            <person name="Hibbett D.S."/>
        </authorList>
    </citation>
    <scope>NUCLEOTIDE SEQUENCE [LARGE SCALE GENOMIC DNA]</scope>
    <source>
        <strain evidence="2 3">HHB12029</strain>
    </source>
</reference>
<sequence length="465" mass="50713">MLSSLVGPKASVKLQPYQSVLYLHPLKEYEHLDSDAPPKDQVFWGNVTLSLPKPREIKSLVVKLVAYYTVAIPNQPSESGVLTEYFCNLNTPHKLDKGDHTFAWSLTIPRNAAPYERCSFGRVYHRLQAVVEGPSGTLKEEIPLEVIVNPAPEGETLGLNERIEGFHDQTGPYLLTLTSGHLTVGGVVHFTMNLASAPSDLRIISVSAQIIQSYILHSHSKPGLSGKPTPHRRPLFLIDYRTPLRRPLTPSRPSSVDGGAENMKGKRKDTVDSVSSPSSGAATPRGRPPGRPSTVVNSKTPVPDGEPLLGYILAGGSLELSHVARMPDDDLLRPTTQPCTDAPIRITHTVVLEVRFSTSFGGTERALRAERPVTISSCCCLLESMLLPSYTDAVGDGDGTRPQGKDSKARDYRFNCTMECTCGFTLERLLTQTHAPILKAHEDTANGNITPSEEVFIANKISQPV</sequence>
<dbReference type="FunCoup" id="A0A165M0Z4">
    <property type="interactions" value="363"/>
</dbReference>
<dbReference type="EMBL" id="KV425916">
    <property type="protein sequence ID" value="KZV98613.1"/>
    <property type="molecule type" value="Genomic_DNA"/>
</dbReference>
<evidence type="ECO:0000256" key="1">
    <source>
        <dbReference type="SAM" id="MobiDB-lite"/>
    </source>
</evidence>
<gene>
    <name evidence="2" type="ORF">EXIGLDRAFT_763295</name>
</gene>
<dbReference type="AlphaFoldDB" id="A0A165M0Z4"/>
<evidence type="ECO:0000313" key="2">
    <source>
        <dbReference type="EMBL" id="KZV98613.1"/>
    </source>
</evidence>
<protein>
    <recommendedName>
        <fullName evidence="4">Arrestin-like N-terminal domain-containing protein</fullName>
    </recommendedName>
</protein>
<dbReference type="OrthoDB" id="3345971at2759"/>
<name>A0A165M0Z4_EXIGL</name>
<dbReference type="STRING" id="1314781.A0A165M0Z4"/>
<proteinExistence type="predicted"/>
<keyword evidence="3" id="KW-1185">Reference proteome</keyword>
<accession>A0A165M0Z4</accession>
<dbReference type="Proteomes" id="UP000077266">
    <property type="component" value="Unassembled WGS sequence"/>
</dbReference>
<dbReference type="InParanoid" id="A0A165M0Z4"/>